<feature type="region of interest" description="Disordered" evidence="1">
    <location>
        <begin position="122"/>
        <end position="158"/>
    </location>
</feature>
<protein>
    <submittedName>
        <fullName evidence="2">Uncharacterized protein</fullName>
    </submittedName>
</protein>
<dbReference type="EMBL" id="VSSQ01043829">
    <property type="protein sequence ID" value="MPM97564.1"/>
    <property type="molecule type" value="Genomic_DNA"/>
</dbReference>
<name>A0A645E6V9_9ZZZZ</name>
<proteinExistence type="predicted"/>
<gene>
    <name evidence="2" type="ORF">SDC9_144738</name>
</gene>
<reference evidence="2" key="1">
    <citation type="submission" date="2019-08" db="EMBL/GenBank/DDBJ databases">
        <authorList>
            <person name="Kucharzyk K."/>
            <person name="Murdoch R.W."/>
            <person name="Higgins S."/>
            <person name="Loffler F."/>
        </authorList>
    </citation>
    <scope>NUCLEOTIDE SEQUENCE</scope>
</reference>
<comment type="caution">
    <text evidence="2">The sequence shown here is derived from an EMBL/GenBank/DDBJ whole genome shotgun (WGS) entry which is preliminary data.</text>
</comment>
<dbReference type="AlphaFoldDB" id="A0A645E6V9"/>
<evidence type="ECO:0000313" key="2">
    <source>
        <dbReference type="EMBL" id="MPM97564.1"/>
    </source>
</evidence>
<evidence type="ECO:0000256" key="1">
    <source>
        <dbReference type="SAM" id="MobiDB-lite"/>
    </source>
</evidence>
<organism evidence="2">
    <name type="scientific">bioreactor metagenome</name>
    <dbReference type="NCBI Taxonomy" id="1076179"/>
    <lineage>
        <taxon>unclassified sequences</taxon>
        <taxon>metagenomes</taxon>
        <taxon>ecological metagenomes</taxon>
    </lineage>
</organism>
<accession>A0A645E6V9</accession>
<sequence>MEHATGVQGRQRTGHLTDDVAGLLTAHRAIAQQCLQRIADGELADHERPRLLTSGLQSVQYPQEPRISDGSGLAGGIENPAHPLVIRGQQVHEHGARQHIVGRPPGHDAFVGGEQCLQAVTAGEHQPGGRGRSNNASGGIGSRRIGRIVRCHDASHGR</sequence>